<evidence type="ECO:0000256" key="2">
    <source>
        <dbReference type="ARBA" id="ARBA00022670"/>
    </source>
</evidence>
<comment type="caution">
    <text evidence="9">The sequence shown here is derived from an EMBL/GenBank/DDBJ whole genome shotgun (WGS) entry which is preliminary data.</text>
</comment>
<evidence type="ECO:0000256" key="4">
    <source>
        <dbReference type="ARBA" id="ARBA00022825"/>
    </source>
</evidence>
<evidence type="ECO:0000313" key="9">
    <source>
        <dbReference type="EMBL" id="KAK9712950.1"/>
    </source>
</evidence>
<comment type="similarity">
    <text evidence="1 5 6">Belongs to the peptidase S8 family.</text>
</comment>
<dbReference type="PANTHER" id="PTHR43806">
    <property type="entry name" value="PEPTIDASE S8"/>
    <property type="match status" value="1"/>
</dbReference>
<accession>A0ABR2W130</accession>
<dbReference type="InterPro" id="IPR022398">
    <property type="entry name" value="Peptidase_S8_His-AS"/>
</dbReference>
<evidence type="ECO:0000259" key="8">
    <source>
        <dbReference type="Pfam" id="PF00082"/>
    </source>
</evidence>
<proteinExistence type="inferred from homology"/>
<dbReference type="PRINTS" id="PR00723">
    <property type="entry name" value="SUBTILISIN"/>
</dbReference>
<dbReference type="SUPFAM" id="SSF54897">
    <property type="entry name" value="Protease propeptides/inhibitors"/>
    <property type="match status" value="1"/>
</dbReference>
<feature type="domain" description="Peptidase S8/S53" evidence="8">
    <location>
        <begin position="125"/>
        <end position="356"/>
    </location>
</feature>
<feature type="active site" description="Charge relay system" evidence="5">
    <location>
        <position position="320"/>
    </location>
</feature>
<keyword evidence="3 5" id="KW-0378">Hydrolase</keyword>
<keyword evidence="10" id="KW-1185">Reference proteome</keyword>
<reference evidence="9 10" key="1">
    <citation type="submission" date="2023-04" db="EMBL/GenBank/DDBJ databases">
        <title>Genome of Basidiobolus ranarum AG-B5.</title>
        <authorList>
            <person name="Stajich J.E."/>
            <person name="Carter-House D."/>
            <person name="Gryganskyi A."/>
        </authorList>
    </citation>
    <scope>NUCLEOTIDE SEQUENCE [LARGE SCALE GENOMIC DNA]</scope>
    <source>
        <strain evidence="9 10">AG-B5</strain>
    </source>
</reference>
<dbReference type="PROSITE" id="PS51892">
    <property type="entry name" value="SUBTILASE"/>
    <property type="match status" value="1"/>
</dbReference>
<dbReference type="InterPro" id="IPR023827">
    <property type="entry name" value="Peptidase_S8_Asp-AS"/>
</dbReference>
<name>A0ABR2W130_9FUNG</name>
<sequence>MNISYFLLLWLIGIVTPHVIKYAIEDFGLAQRKLHQAVGTIHGQHINIANRFLGFVGNLSSEHLAILRNSPWIAYVEPEGRFKLNGFEDDQNLIVQPDPPNWGLSRISCRARNLDLPYVYNTAAGKGVDVYVLDSGVNVAHQDFQGRAKFGANFANEIDDDLRGHGTHVAGIIAGSAFGVAKKANIISVKVISTKAHTGTSTIIQGLEWAVKASLERENNPLINMSFNGKRSQALNDVIAAITASNIPVIVSAGNRRTDACKFSPASSEWALTVGATDKRDRKAPFSNFGSCVDIFAPGRRIRSDSIGSLTATMIKSGTSMAAPHVAGVAALFLSQRTFKTPKELYETILNVATKNILVNLTKESPNLLVYNSLV</sequence>
<dbReference type="InterPro" id="IPR034193">
    <property type="entry name" value="PCSK9_ProteinaseK-like"/>
</dbReference>
<protein>
    <recommendedName>
        <fullName evidence="8">Peptidase S8/S53 domain-containing protein</fullName>
    </recommendedName>
</protein>
<dbReference type="PROSITE" id="PS00138">
    <property type="entry name" value="SUBTILASE_SER"/>
    <property type="match status" value="1"/>
</dbReference>
<dbReference type="CDD" id="cd04077">
    <property type="entry name" value="Peptidases_S8_PCSK9_ProteinaseK_like"/>
    <property type="match status" value="1"/>
</dbReference>
<dbReference type="Pfam" id="PF00082">
    <property type="entry name" value="Peptidase_S8"/>
    <property type="match status" value="1"/>
</dbReference>
<dbReference type="InterPro" id="IPR023828">
    <property type="entry name" value="Peptidase_S8_Ser-AS"/>
</dbReference>
<feature type="chain" id="PRO_5045987852" description="Peptidase S8/S53 domain-containing protein" evidence="7">
    <location>
        <begin position="18"/>
        <end position="375"/>
    </location>
</feature>
<dbReference type="SUPFAM" id="SSF52743">
    <property type="entry name" value="Subtilisin-like"/>
    <property type="match status" value="1"/>
</dbReference>
<feature type="signal peptide" evidence="7">
    <location>
        <begin position="1"/>
        <end position="17"/>
    </location>
</feature>
<keyword evidence="4 5" id="KW-0720">Serine protease</keyword>
<feature type="active site" description="Charge relay system" evidence="5">
    <location>
        <position position="134"/>
    </location>
</feature>
<dbReference type="InterPro" id="IPR036852">
    <property type="entry name" value="Peptidase_S8/S53_dom_sf"/>
</dbReference>
<keyword evidence="7" id="KW-0732">Signal</keyword>
<evidence type="ECO:0000256" key="7">
    <source>
        <dbReference type="SAM" id="SignalP"/>
    </source>
</evidence>
<dbReference type="PROSITE" id="PS00136">
    <property type="entry name" value="SUBTILASE_ASP"/>
    <property type="match status" value="1"/>
</dbReference>
<keyword evidence="2 5" id="KW-0645">Protease</keyword>
<dbReference type="InterPro" id="IPR000209">
    <property type="entry name" value="Peptidase_S8/S53_dom"/>
</dbReference>
<dbReference type="PROSITE" id="PS00137">
    <property type="entry name" value="SUBTILASE_HIS"/>
    <property type="match status" value="1"/>
</dbReference>
<dbReference type="Proteomes" id="UP001479436">
    <property type="component" value="Unassembled WGS sequence"/>
</dbReference>
<gene>
    <name evidence="9" type="ORF">K7432_006788</name>
</gene>
<dbReference type="InterPro" id="IPR050131">
    <property type="entry name" value="Peptidase_S8_subtilisin-like"/>
</dbReference>
<evidence type="ECO:0000313" key="10">
    <source>
        <dbReference type="Proteomes" id="UP001479436"/>
    </source>
</evidence>
<dbReference type="Gene3D" id="3.40.50.200">
    <property type="entry name" value="Peptidase S8/S53 domain"/>
    <property type="match status" value="1"/>
</dbReference>
<evidence type="ECO:0000256" key="3">
    <source>
        <dbReference type="ARBA" id="ARBA00022801"/>
    </source>
</evidence>
<dbReference type="InterPro" id="IPR015500">
    <property type="entry name" value="Peptidase_S8_subtilisin-rel"/>
</dbReference>
<dbReference type="PANTHER" id="PTHR43806:SF11">
    <property type="entry name" value="CEREVISIN-RELATED"/>
    <property type="match status" value="1"/>
</dbReference>
<evidence type="ECO:0000256" key="1">
    <source>
        <dbReference type="ARBA" id="ARBA00011073"/>
    </source>
</evidence>
<organism evidence="9 10">
    <name type="scientific">Basidiobolus ranarum</name>
    <dbReference type="NCBI Taxonomy" id="34480"/>
    <lineage>
        <taxon>Eukaryota</taxon>
        <taxon>Fungi</taxon>
        <taxon>Fungi incertae sedis</taxon>
        <taxon>Zoopagomycota</taxon>
        <taxon>Entomophthoromycotina</taxon>
        <taxon>Basidiobolomycetes</taxon>
        <taxon>Basidiobolales</taxon>
        <taxon>Basidiobolaceae</taxon>
        <taxon>Basidiobolus</taxon>
    </lineage>
</organism>
<feature type="active site" description="Charge relay system" evidence="5">
    <location>
        <position position="165"/>
    </location>
</feature>
<evidence type="ECO:0000256" key="5">
    <source>
        <dbReference type="PROSITE-ProRule" id="PRU01240"/>
    </source>
</evidence>
<dbReference type="EMBL" id="JASJQH010007188">
    <property type="protein sequence ID" value="KAK9712950.1"/>
    <property type="molecule type" value="Genomic_DNA"/>
</dbReference>
<evidence type="ECO:0000256" key="6">
    <source>
        <dbReference type="RuleBase" id="RU003355"/>
    </source>
</evidence>